<comment type="caution">
    <text evidence="10">The sequence shown here is derived from an EMBL/GenBank/DDBJ whole genome shotgun (WGS) entry which is preliminary data.</text>
</comment>
<dbReference type="SMART" id="SM00487">
    <property type="entry name" value="DEXDc"/>
    <property type="match status" value="1"/>
</dbReference>
<evidence type="ECO:0000256" key="5">
    <source>
        <dbReference type="ARBA" id="ARBA00023235"/>
    </source>
</evidence>
<dbReference type="GO" id="GO:0005524">
    <property type="term" value="F:ATP binding"/>
    <property type="evidence" value="ECO:0007669"/>
    <property type="project" value="UniProtKB-KW"/>
</dbReference>
<evidence type="ECO:0000313" key="10">
    <source>
        <dbReference type="EMBL" id="PAD71817.1"/>
    </source>
</evidence>
<dbReference type="GO" id="GO:0043138">
    <property type="term" value="F:3'-5' DNA helicase activity"/>
    <property type="evidence" value="ECO:0007669"/>
    <property type="project" value="UniProtKB-EC"/>
</dbReference>
<evidence type="ECO:0000259" key="9">
    <source>
        <dbReference type="PROSITE" id="PS51194"/>
    </source>
</evidence>
<dbReference type="GO" id="GO:0009378">
    <property type="term" value="F:four-way junction helicase activity"/>
    <property type="evidence" value="ECO:0007669"/>
    <property type="project" value="TreeGrafter"/>
</dbReference>
<dbReference type="Proteomes" id="UP000215596">
    <property type="component" value="Unassembled WGS sequence"/>
</dbReference>
<accession>A0A268EFA6</accession>
<gene>
    <name evidence="10" type="ORF">CHH67_23940</name>
</gene>
<evidence type="ECO:0000313" key="11">
    <source>
        <dbReference type="Proteomes" id="UP000215596"/>
    </source>
</evidence>
<sequence length="1075" mass="125063">MNTLDIINQKIQSLSSDKPVLIIFRGFDALFLSEILKYKLLDASLTLSIEQLVSLKATLIPQLFGKQDSRVFCWCTTEESMIIGREILDLYYTVLTINNNLYDHTYPALYSFDASEETLRYMSEDVPEDSDNGQAEVGTLLQYYGVVKTIGTRRYIVYPDTDEHMIPFYQRSEPIQEIELPSTAPIHLELSENEDDFLLLFYDLLEGALPNGPIYVAASGDIQTMPHRYMSRLETLQSLVSKRYKLFLVQKQTIIKPIIDEEPYVDVLRRYWGYSSFRTLKMYENIKHRSADKTTIEISQGQIVDDIVQEAIKAKNGSDYRDIFVTSPTGAGKSVMFQVPAIYLAEQYQLLTIVISPLIGLMNDQVQGLQANQVDMSATINSEISPVEKMEIQSKIRDGKISVLYISPETLLSRSDISQLIGEREVGLFVIDEAHIVTTWGKAFRSDYWYLGTYLSKLRKEKNFPIATFTATAIYGGIEDMYVETRDSLNLLSPISYFGYVRRDDLDIHIHRKTNYDKRFKEYLNDKNQILLLRLERFLKSNQKTLVYFPTVRSIIDFKEFARLYGSDALLSNLSIYYGSLDREVKKENYLKYKNNEAILMLATKAFGMGIDIPDIQNVYHFAPTGNVCDYVQEIGRAARSLDRGDAYFDFLPQDFVHVQRLHGISTIRKNQLVQVMQKILGIVNHKSGNTRNLLVSADEFRYIFQDENTKDDNVDNKIKTALLIIEKDFQAKLTYSPIVARPRSVFASEYFIVSYEIEKSIFPAFNQEFVLQRRFGAGERRRSVYRLDLKKIWQEQYPNLSFPQFKYYFHSNDSKVNLPFQGSISPVFLVELNLMMDGPDRLIQQVEKWVRWIDSTFGRYAKNKEYFDNEQFSRELQNIVGGNKYTAQLITDVILNSAFTFDRLMKKSSNFYNRFLGFSESRKKYHIMNSGYSSFTEWILSETHRLLNQPLLTQREKQEYEIYIPKLFNSEQEKLFIYLGLLESLGLVMYRINGGDNPEIFIRLNTKSQLERIVNNPAKYRNIILDNVRSRHQLSVAMLKHIFENQVDTETFWNLIEDYFLGRVPEEVLSQLKT</sequence>
<feature type="domain" description="Helicase ATP-binding" evidence="8">
    <location>
        <begin position="314"/>
        <end position="491"/>
    </location>
</feature>
<dbReference type="InterPro" id="IPR001650">
    <property type="entry name" value="Helicase_C-like"/>
</dbReference>
<comment type="catalytic activity">
    <reaction evidence="6">
        <text>Couples ATP hydrolysis with the unwinding of duplex DNA by translocating in the 3'-5' direction.</text>
        <dbReference type="EC" id="5.6.2.4"/>
    </reaction>
</comment>
<dbReference type="InterPro" id="IPR027417">
    <property type="entry name" value="P-loop_NTPase"/>
</dbReference>
<evidence type="ECO:0000256" key="1">
    <source>
        <dbReference type="ARBA" id="ARBA00005446"/>
    </source>
</evidence>
<dbReference type="PROSITE" id="PS51192">
    <property type="entry name" value="HELICASE_ATP_BIND_1"/>
    <property type="match status" value="1"/>
</dbReference>
<keyword evidence="5" id="KW-0413">Isomerase</keyword>
<dbReference type="CDD" id="cd17920">
    <property type="entry name" value="DEXHc_RecQ"/>
    <property type="match status" value="1"/>
</dbReference>
<dbReference type="EMBL" id="NPBY01000089">
    <property type="protein sequence ID" value="PAD71817.1"/>
    <property type="molecule type" value="Genomic_DNA"/>
</dbReference>
<dbReference type="GO" id="GO:0003677">
    <property type="term" value="F:DNA binding"/>
    <property type="evidence" value="ECO:0007669"/>
    <property type="project" value="UniProtKB-KW"/>
</dbReference>
<feature type="domain" description="Helicase C-terminal" evidence="9">
    <location>
        <begin position="534"/>
        <end position="681"/>
    </location>
</feature>
<dbReference type="SMART" id="SM00490">
    <property type="entry name" value="HELICc"/>
    <property type="match status" value="1"/>
</dbReference>
<dbReference type="SUPFAM" id="SSF52540">
    <property type="entry name" value="P-loop containing nucleoside triphosphate hydrolases"/>
    <property type="match status" value="1"/>
</dbReference>
<dbReference type="Pfam" id="PF00270">
    <property type="entry name" value="DEAD"/>
    <property type="match status" value="1"/>
</dbReference>
<dbReference type="GO" id="GO:0006310">
    <property type="term" value="P:DNA recombination"/>
    <property type="evidence" value="ECO:0007669"/>
    <property type="project" value="TreeGrafter"/>
</dbReference>
<keyword evidence="4" id="KW-0238">DNA-binding</keyword>
<dbReference type="InterPro" id="IPR014001">
    <property type="entry name" value="Helicase_ATP-bd"/>
</dbReference>
<dbReference type="Pfam" id="PF00271">
    <property type="entry name" value="Helicase_C"/>
    <property type="match status" value="1"/>
</dbReference>
<name>A0A268EFA6_9BACL</name>
<dbReference type="PANTHER" id="PTHR13710">
    <property type="entry name" value="DNA HELICASE RECQ FAMILY MEMBER"/>
    <property type="match status" value="1"/>
</dbReference>
<reference evidence="10 11" key="1">
    <citation type="submission" date="2017-07" db="EMBL/GenBank/DDBJ databases">
        <title>Isolation and whole genome analysis of endospore-forming bacteria from heroin.</title>
        <authorList>
            <person name="Kalinowski J."/>
            <person name="Ahrens B."/>
            <person name="Al-Dilaimi A."/>
            <person name="Winkler A."/>
            <person name="Wibberg D."/>
            <person name="Schleenbecker U."/>
            <person name="Ruckert C."/>
            <person name="Wolfel R."/>
            <person name="Grass G."/>
        </authorList>
    </citation>
    <scope>NUCLEOTIDE SEQUENCE [LARGE SCALE GENOMIC DNA]</scope>
    <source>
        <strain evidence="10 11">7537-G1</strain>
    </source>
</reference>
<evidence type="ECO:0000256" key="7">
    <source>
        <dbReference type="ARBA" id="ARBA00034808"/>
    </source>
</evidence>
<keyword evidence="2" id="KW-0547">Nucleotide-binding</keyword>
<evidence type="ECO:0000256" key="2">
    <source>
        <dbReference type="ARBA" id="ARBA00022741"/>
    </source>
</evidence>
<evidence type="ECO:0000256" key="6">
    <source>
        <dbReference type="ARBA" id="ARBA00034617"/>
    </source>
</evidence>
<dbReference type="Gene3D" id="3.40.50.300">
    <property type="entry name" value="P-loop containing nucleotide triphosphate hydrolases"/>
    <property type="match status" value="2"/>
</dbReference>
<dbReference type="GO" id="GO:0006281">
    <property type="term" value="P:DNA repair"/>
    <property type="evidence" value="ECO:0007669"/>
    <property type="project" value="TreeGrafter"/>
</dbReference>
<dbReference type="OrthoDB" id="9763310at2"/>
<dbReference type="InterPro" id="IPR011545">
    <property type="entry name" value="DEAD/DEAH_box_helicase_dom"/>
</dbReference>
<dbReference type="AlphaFoldDB" id="A0A268EFA6"/>
<organism evidence="10 11">
    <name type="scientific">Paenibacillus campinasensis</name>
    <dbReference type="NCBI Taxonomy" id="66347"/>
    <lineage>
        <taxon>Bacteria</taxon>
        <taxon>Bacillati</taxon>
        <taxon>Bacillota</taxon>
        <taxon>Bacilli</taxon>
        <taxon>Bacillales</taxon>
        <taxon>Paenibacillaceae</taxon>
        <taxon>Paenibacillus</taxon>
    </lineage>
</organism>
<dbReference type="GO" id="GO:0005737">
    <property type="term" value="C:cytoplasm"/>
    <property type="evidence" value="ECO:0007669"/>
    <property type="project" value="TreeGrafter"/>
</dbReference>
<evidence type="ECO:0000259" key="8">
    <source>
        <dbReference type="PROSITE" id="PS51192"/>
    </source>
</evidence>
<dbReference type="RefSeq" id="WP_095267892.1">
    <property type="nucleotide sequence ID" value="NZ_NPBY01000089.1"/>
</dbReference>
<dbReference type="EC" id="5.6.2.4" evidence="7"/>
<protein>
    <recommendedName>
        <fullName evidence="7">DNA 3'-5' helicase</fullName>
        <ecNumber evidence="7">5.6.2.4</ecNumber>
    </recommendedName>
</protein>
<dbReference type="GO" id="GO:0005694">
    <property type="term" value="C:chromosome"/>
    <property type="evidence" value="ECO:0007669"/>
    <property type="project" value="TreeGrafter"/>
</dbReference>
<dbReference type="PROSITE" id="PS51194">
    <property type="entry name" value="HELICASE_CTER"/>
    <property type="match status" value="1"/>
</dbReference>
<keyword evidence="3" id="KW-0067">ATP-binding</keyword>
<proteinExistence type="inferred from homology"/>
<evidence type="ECO:0000256" key="3">
    <source>
        <dbReference type="ARBA" id="ARBA00022840"/>
    </source>
</evidence>
<evidence type="ECO:0000256" key="4">
    <source>
        <dbReference type="ARBA" id="ARBA00023125"/>
    </source>
</evidence>
<comment type="similarity">
    <text evidence="1">Belongs to the helicase family. RecQ subfamily.</text>
</comment>
<dbReference type="PANTHER" id="PTHR13710:SF105">
    <property type="entry name" value="ATP-DEPENDENT DNA HELICASE Q1"/>
    <property type="match status" value="1"/>
</dbReference>